<dbReference type="PATRIC" id="fig|328812.4.peg.2341"/>
<accession>A0A0J6FHR0</accession>
<evidence type="ECO:0000313" key="1">
    <source>
        <dbReference type="EMBL" id="KMM34022.1"/>
    </source>
</evidence>
<gene>
    <name evidence="1" type="ORF">ACM15_08930</name>
</gene>
<dbReference type="AlphaFoldDB" id="A0A0J6FHR0"/>
<name>A0A0J6FHR0_9BACT</name>
<comment type="caution">
    <text evidence="1">The sequence shown here is derived from an EMBL/GenBank/DDBJ whole genome shotgun (WGS) entry which is preliminary data.</text>
</comment>
<proteinExistence type="predicted"/>
<evidence type="ECO:0000313" key="2">
    <source>
        <dbReference type="Proteomes" id="UP000036166"/>
    </source>
</evidence>
<dbReference type="RefSeq" id="WP_046145796.1">
    <property type="nucleotide sequence ID" value="NZ_AP031410.1"/>
</dbReference>
<dbReference type="Proteomes" id="UP000036166">
    <property type="component" value="Unassembled WGS sequence"/>
</dbReference>
<protein>
    <submittedName>
        <fullName evidence="1">Uncharacterized protein</fullName>
    </submittedName>
</protein>
<sequence length="80" mass="9308">MNIHQKKTKIEVIVTIESNGKQHFRAWVLPDAISFLVANYSDAGNEFYFNYDSNRTRYLDSYIAEDEDGDVAGWIQLNFN</sequence>
<organism evidence="1 2">
    <name type="scientific">Parabacteroides goldsteinii</name>
    <dbReference type="NCBI Taxonomy" id="328812"/>
    <lineage>
        <taxon>Bacteria</taxon>
        <taxon>Pseudomonadati</taxon>
        <taxon>Bacteroidota</taxon>
        <taxon>Bacteroidia</taxon>
        <taxon>Bacteroidales</taxon>
        <taxon>Tannerellaceae</taxon>
        <taxon>Parabacteroides</taxon>
    </lineage>
</organism>
<dbReference type="EMBL" id="LFJV01000024">
    <property type="protein sequence ID" value="KMM34022.1"/>
    <property type="molecule type" value="Genomic_DNA"/>
</dbReference>
<reference evidence="1 2" key="1">
    <citation type="submission" date="2015-06" db="EMBL/GenBank/DDBJ databases">
        <title>Draft Genome Sequence of Parabacteroides goldsteinii with Putative Novel Metallo-Beta-Lactamases Isolated from a Blood Culture from a Human Patient.</title>
        <authorList>
            <person name="Krogh T.J."/>
            <person name="Agergaard C.N."/>
            <person name="Moller-Jensen J."/>
            <person name="Justesen U.S."/>
        </authorList>
    </citation>
    <scope>NUCLEOTIDE SEQUENCE [LARGE SCALE GENOMIC DNA]</scope>
    <source>
        <strain evidence="1 2">910340</strain>
    </source>
</reference>